<dbReference type="Proteomes" id="UP000694415">
    <property type="component" value="Unplaced"/>
</dbReference>
<dbReference type="AlphaFoldDB" id="A0A8C6MT03"/>
<proteinExistence type="predicted"/>
<reference evidence="1" key="1">
    <citation type="submission" date="2025-08" db="UniProtKB">
        <authorList>
            <consortium name="Ensembl"/>
        </authorList>
    </citation>
    <scope>IDENTIFICATION</scope>
</reference>
<evidence type="ECO:0000313" key="1">
    <source>
        <dbReference type="Ensembl" id="ENSMSIP00000009773.1"/>
    </source>
</evidence>
<accession>A0A8C6MT03</accession>
<reference evidence="1" key="2">
    <citation type="submission" date="2025-09" db="UniProtKB">
        <authorList>
            <consortium name="Ensembl"/>
        </authorList>
    </citation>
    <scope>IDENTIFICATION</scope>
</reference>
<organism evidence="1 2">
    <name type="scientific">Mus spicilegus</name>
    <name type="common">Mound-building mouse</name>
    <dbReference type="NCBI Taxonomy" id="10103"/>
    <lineage>
        <taxon>Eukaryota</taxon>
        <taxon>Metazoa</taxon>
        <taxon>Chordata</taxon>
        <taxon>Craniata</taxon>
        <taxon>Vertebrata</taxon>
        <taxon>Euteleostomi</taxon>
        <taxon>Mammalia</taxon>
        <taxon>Eutheria</taxon>
        <taxon>Euarchontoglires</taxon>
        <taxon>Glires</taxon>
        <taxon>Rodentia</taxon>
        <taxon>Myomorpha</taxon>
        <taxon>Muroidea</taxon>
        <taxon>Muridae</taxon>
        <taxon>Murinae</taxon>
        <taxon>Mus</taxon>
        <taxon>Mus</taxon>
    </lineage>
</organism>
<dbReference type="Ensembl" id="ENSMSIT00000012393.1">
    <property type="protein sequence ID" value="ENSMSIP00000009773.1"/>
    <property type="gene ID" value="ENSMSIG00000008597.1"/>
</dbReference>
<protein>
    <submittedName>
        <fullName evidence="1">Uncharacterized protein</fullName>
    </submittedName>
</protein>
<evidence type="ECO:0000313" key="2">
    <source>
        <dbReference type="Proteomes" id="UP000694415"/>
    </source>
</evidence>
<name>A0A8C6MT03_MUSSI</name>
<sequence>MDLVSDDILFLPKVIFCSVSPGFRYDPSHPLALEVGTVFQAWGQIAELSHHGTSIASSHRRCSVNRMSAWNCWWPSWYACEDEANKEERKHQVFFQEHAPLYLSPSGTTPSCAVGGQPLLCRTRQHLFSHLEDDGCCQILVVLNKTLLNVQVSCLGCVFACGQQVHSAAGNGFGDGRKSCPEVITGPGTR</sequence>
<keyword evidence="2" id="KW-1185">Reference proteome</keyword>